<comment type="caution">
    <text evidence="7">The sequence shown here is derived from an EMBL/GenBank/DDBJ whole genome shotgun (WGS) entry which is preliminary data.</text>
</comment>
<keyword evidence="2" id="KW-1003">Cell membrane</keyword>
<dbReference type="PANTHER" id="PTHR43646">
    <property type="entry name" value="GLYCOSYLTRANSFERASE"/>
    <property type="match status" value="1"/>
</dbReference>
<evidence type="ECO:0000256" key="4">
    <source>
        <dbReference type="ARBA" id="ARBA00022679"/>
    </source>
</evidence>
<evidence type="ECO:0000256" key="2">
    <source>
        <dbReference type="ARBA" id="ARBA00022475"/>
    </source>
</evidence>
<keyword evidence="3" id="KW-0328">Glycosyltransferase</keyword>
<dbReference type="GO" id="GO:0005886">
    <property type="term" value="C:plasma membrane"/>
    <property type="evidence" value="ECO:0007669"/>
    <property type="project" value="UniProtKB-SubCell"/>
</dbReference>
<comment type="subcellular location">
    <subcellularLocation>
        <location evidence="1">Cell membrane</location>
    </subcellularLocation>
</comment>
<keyword evidence="6" id="KW-0812">Transmembrane</keyword>
<keyword evidence="4 7" id="KW-0808">Transferase</keyword>
<name>A0A2A4WSY3_9GAMM</name>
<dbReference type="Proteomes" id="UP000218767">
    <property type="component" value="Unassembled WGS sequence"/>
</dbReference>
<keyword evidence="6" id="KW-1133">Transmembrane helix</keyword>
<evidence type="ECO:0000256" key="5">
    <source>
        <dbReference type="ARBA" id="ARBA00023136"/>
    </source>
</evidence>
<sequence length="83" mass="9617">ERELFQEIGGFPQLALMEDIAICKALRRRGSPASPAGLVTTSSRRWEENGLISTILLMWMLRFLYFVGVKPQKLREMYYPSHD</sequence>
<keyword evidence="5 6" id="KW-0472">Membrane</keyword>
<feature type="transmembrane region" description="Helical" evidence="6">
    <location>
        <begin position="50"/>
        <end position="69"/>
    </location>
</feature>
<evidence type="ECO:0000256" key="6">
    <source>
        <dbReference type="SAM" id="Phobius"/>
    </source>
</evidence>
<gene>
    <name evidence="7" type="ORF">COB20_16290</name>
</gene>
<proteinExistence type="predicted"/>
<dbReference type="AlphaFoldDB" id="A0A2A4WSY3"/>
<dbReference type="EMBL" id="NVUL01000125">
    <property type="protein sequence ID" value="PCI73346.1"/>
    <property type="molecule type" value="Genomic_DNA"/>
</dbReference>
<evidence type="ECO:0000256" key="1">
    <source>
        <dbReference type="ARBA" id="ARBA00004236"/>
    </source>
</evidence>
<protein>
    <submittedName>
        <fullName evidence="7">Glycosyl transferase</fullName>
    </submittedName>
</protein>
<reference evidence="8" key="1">
    <citation type="submission" date="2017-08" db="EMBL/GenBank/DDBJ databases">
        <title>A dynamic microbial community with high functional redundancy inhabits the cold, oxic subseafloor aquifer.</title>
        <authorList>
            <person name="Tully B.J."/>
            <person name="Wheat C.G."/>
            <person name="Glazer B.T."/>
            <person name="Huber J.A."/>
        </authorList>
    </citation>
    <scope>NUCLEOTIDE SEQUENCE [LARGE SCALE GENOMIC DNA]</scope>
</reference>
<evidence type="ECO:0000313" key="8">
    <source>
        <dbReference type="Proteomes" id="UP000218767"/>
    </source>
</evidence>
<dbReference type="PANTHER" id="PTHR43646:SF2">
    <property type="entry name" value="GLYCOSYLTRANSFERASE 2-LIKE DOMAIN-CONTAINING PROTEIN"/>
    <property type="match status" value="1"/>
</dbReference>
<organism evidence="7 8">
    <name type="scientific">SAR86 cluster bacterium</name>
    <dbReference type="NCBI Taxonomy" id="2030880"/>
    <lineage>
        <taxon>Bacteria</taxon>
        <taxon>Pseudomonadati</taxon>
        <taxon>Pseudomonadota</taxon>
        <taxon>Gammaproteobacteria</taxon>
        <taxon>SAR86 cluster</taxon>
    </lineage>
</organism>
<accession>A0A2A4WSY3</accession>
<evidence type="ECO:0000313" key="7">
    <source>
        <dbReference type="EMBL" id="PCI73346.1"/>
    </source>
</evidence>
<dbReference type="GO" id="GO:0016757">
    <property type="term" value="F:glycosyltransferase activity"/>
    <property type="evidence" value="ECO:0007669"/>
    <property type="project" value="UniProtKB-KW"/>
</dbReference>
<evidence type="ECO:0000256" key="3">
    <source>
        <dbReference type="ARBA" id="ARBA00022676"/>
    </source>
</evidence>
<feature type="non-terminal residue" evidence="7">
    <location>
        <position position="1"/>
    </location>
</feature>